<dbReference type="PATRIC" id="fig|280505.15.peg.1792"/>
<dbReference type="Proteomes" id="UP000058857">
    <property type="component" value="Chromosome 1"/>
</dbReference>
<evidence type="ECO:0000313" key="1">
    <source>
        <dbReference type="EMBL" id="ALO26108.1"/>
    </source>
</evidence>
<evidence type="ECO:0000313" key="2">
    <source>
        <dbReference type="Proteomes" id="UP000058857"/>
    </source>
</evidence>
<accession>A0A0S2IR23</accession>
<gene>
    <name evidence="1" type="ORF">LBBP_01829</name>
</gene>
<name>A0A0S2IR23_LEPBO</name>
<sequence>MRVFKENPSIYQIPKKSGFVNSNRRVRPFKGVFHLPGNGFQKG</sequence>
<protein>
    <submittedName>
        <fullName evidence="1">Uncharacterized protein</fullName>
    </submittedName>
</protein>
<organism evidence="1">
    <name type="scientific">Leptospira borgpetersenii serovar Ballum</name>
    <dbReference type="NCBI Taxonomy" id="280505"/>
    <lineage>
        <taxon>Bacteria</taxon>
        <taxon>Pseudomonadati</taxon>
        <taxon>Spirochaetota</taxon>
        <taxon>Spirochaetia</taxon>
        <taxon>Leptospirales</taxon>
        <taxon>Leptospiraceae</taxon>
        <taxon>Leptospira</taxon>
    </lineage>
</organism>
<dbReference type="AlphaFoldDB" id="A0A0S2IR23"/>
<dbReference type="EMBL" id="CP012029">
    <property type="protein sequence ID" value="ALO26108.1"/>
    <property type="molecule type" value="Genomic_DNA"/>
</dbReference>
<reference evidence="1 2" key="1">
    <citation type="journal article" date="2015" name="PLoS Negl. Trop. Dis.">
        <title>Distribution of Plasmids in Distinct Leptospira Pathogenic Species.</title>
        <authorList>
            <person name="Wang Y."/>
            <person name="Zhuang X."/>
            <person name="Zhong Y."/>
            <person name="Zhang C."/>
            <person name="Zhang Y."/>
            <person name="Zeng L."/>
            <person name="Zhu Y."/>
            <person name="He P."/>
            <person name="Dong K."/>
            <person name="Pal U."/>
            <person name="Guo X."/>
            <person name="Qin J."/>
        </authorList>
    </citation>
    <scope>NUCLEOTIDE SEQUENCE [LARGE SCALE GENOMIC DNA]</scope>
    <source>
        <strain evidence="1 2">56604</strain>
    </source>
</reference>
<proteinExistence type="predicted"/>